<dbReference type="AlphaFoldDB" id="A0A6J4RTF7"/>
<proteinExistence type="predicted"/>
<reference evidence="2" key="1">
    <citation type="submission" date="2020-02" db="EMBL/GenBank/DDBJ databases">
        <authorList>
            <person name="Meier V. D."/>
        </authorList>
    </citation>
    <scope>NUCLEOTIDE SEQUENCE</scope>
    <source>
        <strain evidence="2">AVDCRST_MAG65</strain>
    </source>
</reference>
<protein>
    <submittedName>
        <fullName evidence="2">Uncharacterized protein</fullName>
    </submittedName>
</protein>
<sequence length="38" mass="4239">MPLEPRVSRVAETQLGAPEGSRPGRMSPGAERRRDDFE</sequence>
<organism evidence="2">
    <name type="scientific">uncultured Solirubrobacteraceae bacterium</name>
    <dbReference type="NCBI Taxonomy" id="1162706"/>
    <lineage>
        <taxon>Bacteria</taxon>
        <taxon>Bacillati</taxon>
        <taxon>Actinomycetota</taxon>
        <taxon>Thermoleophilia</taxon>
        <taxon>Solirubrobacterales</taxon>
        <taxon>Solirubrobacteraceae</taxon>
        <taxon>environmental samples</taxon>
    </lineage>
</organism>
<name>A0A6J4RTF7_9ACTN</name>
<feature type="region of interest" description="Disordered" evidence="1">
    <location>
        <begin position="1"/>
        <end position="38"/>
    </location>
</feature>
<evidence type="ECO:0000313" key="2">
    <source>
        <dbReference type="EMBL" id="CAA9474768.1"/>
    </source>
</evidence>
<gene>
    <name evidence="2" type="ORF">AVDCRST_MAG65-1039</name>
</gene>
<accession>A0A6J4RTF7</accession>
<dbReference type="EMBL" id="CADCVL010000168">
    <property type="protein sequence ID" value="CAA9474768.1"/>
    <property type="molecule type" value="Genomic_DNA"/>
</dbReference>
<evidence type="ECO:0000256" key="1">
    <source>
        <dbReference type="SAM" id="MobiDB-lite"/>
    </source>
</evidence>